<reference evidence="3" key="1">
    <citation type="journal article" date="2019" name="Nat. Commun.">
        <title>The genome of broomcorn millet.</title>
        <authorList>
            <person name="Zou C."/>
            <person name="Miki D."/>
            <person name="Li D."/>
            <person name="Tang Q."/>
            <person name="Xiao L."/>
            <person name="Rajput S."/>
            <person name="Deng P."/>
            <person name="Jia W."/>
            <person name="Huang R."/>
            <person name="Zhang M."/>
            <person name="Sun Y."/>
            <person name="Hu J."/>
            <person name="Fu X."/>
            <person name="Schnable P.S."/>
            <person name="Li F."/>
            <person name="Zhang H."/>
            <person name="Feng B."/>
            <person name="Zhu X."/>
            <person name="Liu R."/>
            <person name="Schnable J.C."/>
            <person name="Zhu J.-K."/>
            <person name="Zhang H."/>
        </authorList>
    </citation>
    <scope>NUCLEOTIDE SEQUENCE [LARGE SCALE GENOMIC DNA]</scope>
</reference>
<evidence type="ECO:0000313" key="2">
    <source>
        <dbReference type="EMBL" id="RLN35914.1"/>
    </source>
</evidence>
<protein>
    <submittedName>
        <fullName evidence="2">Uncharacterized protein</fullName>
    </submittedName>
</protein>
<feature type="compositionally biased region" description="Basic and acidic residues" evidence="1">
    <location>
        <begin position="160"/>
        <end position="173"/>
    </location>
</feature>
<dbReference type="EMBL" id="PQIB02000002">
    <property type="protein sequence ID" value="RLN35914.1"/>
    <property type="molecule type" value="Genomic_DNA"/>
</dbReference>
<name>A0A3L6TCA5_PANMI</name>
<feature type="compositionally biased region" description="Basic and acidic residues" evidence="1">
    <location>
        <begin position="211"/>
        <end position="228"/>
    </location>
</feature>
<proteinExistence type="predicted"/>
<gene>
    <name evidence="2" type="ORF">C2845_PM03G28670</name>
</gene>
<keyword evidence="3" id="KW-1185">Reference proteome</keyword>
<evidence type="ECO:0000256" key="1">
    <source>
        <dbReference type="SAM" id="MobiDB-lite"/>
    </source>
</evidence>
<accession>A0A3L6TCA5</accession>
<evidence type="ECO:0000313" key="3">
    <source>
        <dbReference type="Proteomes" id="UP000275267"/>
    </source>
</evidence>
<comment type="caution">
    <text evidence="2">The sequence shown here is derived from an EMBL/GenBank/DDBJ whole genome shotgun (WGS) entry which is preliminary data.</text>
</comment>
<dbReference type="Proteomes" id="UP000275267">
    <property type="component" value="Unassembled WGS sequence"/>
</dbReference>
<organism evidence="2 3">
    <name type="scientific">Panicum miliaceum</name>
    <name type="common">Proso millet</name>
    <name type="synonym">Broomcorn millet</name>
    <dbReference type="NCBI Taxonomy" id="4540"/>
    <lineage>
        <taxon>Eukaryota</taxon>
        <taxon>Viridiplantae</taxon>
        <taxon>Streptophyta</taxon>
        <taxon>Embryophyta</taxon>
        <taxon>Tracheophyta</taxon>
        <taxon>Spermatophyta</taxon>
        <taxon>Magnoliopsida</taxon>
        <taxon>Liliopsida</taxon>
        <taxon>Poales</taxon>
        <taxon>Poaceae</taxon>
        <taxon>PACMAD clade</taxon>
        <taxon>Panicoideae</taxon>
        <taxon>Panicodae</taxon>
        <taxon>Paniceae</taxon>
        <taxon>Panicinae</taxon>
        <taxon>Panicum</taxon>
        <taxon>Panicum sect. Panicum</taxon>
    </lineage>
</organism>
<feature type="region of interest" description="Disordered" evidence="1">
    <location>
        <begin position="99"/>
        <end position="287"/>
    </location>
</feature>
<sequence length="287" mass="31242">MRGLGLGARNRRTRTRIPNKSCVSRAAAPPRHQRASRRRRLTACLVRCSSAWASLPAVGRCKALQACTEARSCLRSSSLFSLFFPAFGWGQGMSNLDSTDAAAGSGTAEREPTAASVPALNGTPKCMRRRTRKRWNKLREQQDSPPGLDSMVAAEAEEQGEAKGRRMEEREAPDAAASALNGTMKCKNKKNKMQEQQESPPDSDSMVAAEAEEHGEAKGRGVEEREATDAAASALNGTPKCMKRRRNNRINMREQQDSPPGLDSSVSADVEEQGEAKGRGMEDVRPD</sequence>
<dbReference type="AlphaFoldDB" id="A0A3L6TCA5"/>
<feature type="compositionally biased region" description="Basic residues" evidence="1">
    <location>
        <begin position="126"/>
        <end position="136"/>
    </location>
</feature>
<feature type="compositionally biased region" description="Basic and acidic residues" evidence="1">
    <location>
        <begin position="274"/>
        <end position="287"/>
    </location>
</feature>